<accession>A0A9P4UPG9</accession>
<keyword evidence="2" id="KW-1185">Reference proteome</keyword>
<name>A0A9P4UPG9_9PEZI</name>
<evidence type="ECO:0000313" key="2">
    <source>
        <dbReference type="Proteomes" id="UP000799441"/>
    </source>
</evidence>
<dbReference type="EMBL" id="MU003799">
    <property type="protein sequence ID" value="KAF2720451.1"/>
    <property type="molecule type" value="Genomic_DNA"/>
</dbReference>
<sequence>MDLIPKVPNPSNAQSIPVINPRWWPSKASISLSPTPLRPAPSREMQPSIVRPRFTLDSLEFYSGGLRSYAWPSRLASPWIDTYSPAPGAAATVRAKGRPSL</sequence>
<protein>
    <submittedName>
        <fullName evidence="1">Uncharacterized protein</fullName>
    </submittedName>
</protein>
<dbReference type="AlphaFoldDB" id="A0A9P4UPG9"/>
<comment type="caution">
    <text evidence="1">The sequence shown here is derived from an EMBL/GenBank/DDBJ whole genome shotgun (WGS) entry which is preliminary data.</text>
</comment>
<reference evidence="1" key="1">
    <citation type="journal article" date="2020" name="Stud. Mycol.">
        <title>101 Dothideomycetes genomes: a test case for predicting lifestyles and emergence of pathogens.</title>
        <authorList>
            <person name="Haridas S."/>
            <person name="Albert R."/>
            <person name="Binder M."/>
            <person name="Bloem J."/>
            <person name="Labutti K."/>
            <person name="Salamov A."/>
            <person name="Andreopoulos B."/>
            <person name="Baker S."/>
            <person name="Barry K."/>
            <person name="Bills G."/>
            <person name="Bluhm B."/>
            <person name="Cannon C."/>
            <person name="Castanera R."/>
            <person name="Culley D."/>
            <person name="Daum C."/>
            <person name="Ezra D."/>
            <person name="Gonzalez J."/>
            <person name="Henrissat B."/>
            <person name="Kuo A."/>
            <person name="Liang C."/>
            <person name="Lipzen A."/>
            <person name="Lutzoni F."/>
            <person name="Magnuson J."/>
            <person name="Mondo S."/>
            <person name="Nolan M."/>
            <person name="Ohm R."/>
            <person name="Pangilinan J."/>
            <person name="Park H.-J."/>
            <person name="Ramirez L."/>
            <person name="Alfaro M."/>
            <person name="Sun H."/>
            <person name="Tritt A."/>
            <person name="Yoshinaga Y."/>
            <person name="Zwiers L.-H."/>
            <person name="Turgeon B."/>
            <person name="Goodwin S."/>
            <person name="Spatafora J."/>
            <person name="Crous P."/>
            <person name="Grigoriev I."/>
        </authorList>
    </citation>
    <scope>NUCLEOTIDE SEQUENCE</scope>
    <source>
        <strain evidence="1">CBS 116435</strain>
    </source>
</reference>
<evidence type="ECO:0000313" key="1">
    <source>
        <dbReference type="EMBL" id="KAF2720451.1"/>
    </source>
</evidence>
<proteinExistence type="predicted"/>
<gene>
    <name evidence="1" type="ORF">K431DRAFT_285751</name>
</gene>
<organism evidence="1 2">
    <name type="scientific">Polychaeton citri CBS 116435</name>
    <dbReference type="NCBI Taxonomy" id="1314669"/>
    <lineage>
        <taxon>Eukaryota</taxon>
        <taxon>Fungi</taxon>
        <taxon>Dikarya</taxon>
        <taxon>Ascomycota</taxon>
        <taxon>Pezizomycotina</taxon>
        <taxon>Dothideomycetes</taxon>
        <taxon>Dothideomycetidae</taxon>
        <taxon>Capnodiales</taxon>
        <taxon>Capnodiaceae</taxon>
        <taxon>Polychaeton</taxon>
    </lineage>
</organism>
<dbReference type="Proteomes" id="UP000799441">
    <property type="component" value="Unassembled WGS sequence"/>
</dbReference>